<protein>
    <recommendedName>
        <fullName evidence="2">Galaxin-like repeats domain-containing protein</fullName>
    </recommendedName>
</protein>
<feature type="domain" description="Galaxin-like repeats" evidence="2">
    <location>
        <begin position="28"/>
        <end position="93"/>
    </location>
</feature>
<proteinExistence type="predicted"/>
<dbReference type="AlphaFoldDB" id="A0A814UES5"/>
<dbReference type="EMBL" id="CAJNOR010015032">
    <property type="protein sequence ID" value="CAF1680912.1"/>
    <property type="molecule type" value="Genomic_DNA"/>
</dbReference>
<keyword evidence="5" id="KW-1185">Reference proteome</keyword>
<feature type="signal peptide" evidence="1">
    <location>
        <begin position="1"/>
        <end position="24"/>
    </location>
</feature>
<dbReference type="EMBL" id="CAJNOJ010000132">
    <property type="protein sequence ID" value="CAF1173921.1"/>
    <property type="molecule type" value="Genomic_DNA"/>
</dbReference>
<evidence type="ECO:0000256" key="1">
    <source>
        <dbReference type="SAM" id="SignalP"/>
    </source>
</evidence>
<keyword evidence="1" id="KW-0732">Signal</keyword>
<evidence type="ECO:0000313" key="3">
    <source>
        <dbReference type="EMBL" id="CAF1173921.1"/>
    </source>
</evidence>
<dbReference type="InterPro" id="IPR056601">
    <property type="entry name" value="Galaxin_dom"/>
</dbReference>
<dbReference type="OrthoDB" id="5989849at2759"/>
<reference evidence="3" key="1">
    <citation type="submission" date="2021-02" db="EMBL/GenBank/DDBJ databases">
        <authorList>
            <person name="Nowell W R."/>
        </authorList>
    </citation>
    <scope>NUCLEOTIDE SEQUENCE</scope>
</reference>
<gene>
    <name evidence="3" type="ORF">EDS130_LOCUS23849</name>
    <name evidence="4" type="ORF">XAT740_LOCUS60539</name>
</gene>
<dbReference type="Pfam" id="PF24748">
    <property type="entry name" value="Galaxin_repeat"/>
    <property type="match status" value="1"/>
</dbReference>
<comment type="caution">
    <text evidence="3">The sequence shown here is derived from an EMBL/GenBank/DDBJ whole genome shotgun (WGS) entry which is preliminary data.</text>
</comment>
<dbReference type="Proteomes" id="UP000663852">
    <property type="component" value="Unassembled WGS sequence"/>
</dbReference>
<evidence type="ECO:0000313" key="6">
    <source>
        <dbReference type="Proteomes" id="UP000663852"/>
    </source>
</evidence>
<name>A0A814UES5_ADIRI</name>
<evidence type="ECO:0000259" key="2">
    <source>
        <dbReference type="Pfam" id="PF24748"/>
    </source>
</evidence>
<dbReference type="Proteomes" id="UP000663828">
    <property type="component" value="Unassembled WGS sequence"/>
</dbReference>
<evidence type="ECO:0000313" key="4">
    <source>
        <dbReference type="EMBL" id="CAF1680912.1"/>
    </source>
</evidence>
<accession>A0A814UES5</accession>
<sequence length="104" mass="11096">MHRLPTILVLFLILVIYLFGYTESASCGAYNPTFYTCCNGVLTFGSGKSCCGTTAYDPTFYTCCSGLLTFGRGKSCCGTTAYDPTFYTCCNGALTFGRGLACGK</sequence>
<organism evidence="3 6">
    <name type="scientific">Adineta ricciae</name>
    <name type="common">Rotifer</name>
    <dbReference type="NCBI Taxonomy" id="249248"/>
    <lineage>
        <taxon>Eukaryota</taxon>
        <taxon>Metazoa</taxon>
        <taxon>Spiralia</taxon>
        <taxon>Gnathifera</taxon>
        <taxon>Rotifera</taxon>
        <taxon>Eurotatoria</taxon>
        <taxon>Bdelloidea</taxon>
        <taxon>Adinetida</taxon>
        <taxon>Adinetidae</taxon>
        <taxon>Adineta</taxon>
    </lineage>
</organism>
<feature type="chain" id="PRO_5036226155" description="Galaxin-like repeats domain-containing protein" evidence="1">
    <location>
        <begin position="25"/>
        <end position="104"/>
    </location>
</feature>
<evidence type="ECO:0000313" key="5">
    <source>
        <dbReference type="Proteomes" id="UP000663828"/>
    </source>
</evidence>